<dbReference type="AlphaFoldDB" id="A0A507C1U2"/>
<dbReference type="Proteomes" id="UP000319731">
    <property type="component" value="Unassembled WGS sequence"/>
</dbReference>
<sequence length="514" mass="56311">MSARTHLTRLRARRLLHFSTRKYTTNTHITIKTPKGTTISCPSGLYINGDFIPSSSGKKIPSINPSTGETFAHIYEADAADVDKAVSAAQLATTEWAKISPQERGRIMFRFCDLVEAQKDTFAEIESMDNGKALKDMYNVDIPDFLGVLRYYAGWSDKIYGQHVDVDPNFHTYTKHEPLGVVGQILPFNYPMVMAAWKLGPALATGNTIVLKSSEKTPLTALYMCQMWEEAGLPKGVLNVLSGSGAAGHALAFHMDVQKIAFTGSTATGRKVMEAAAKSNLKKVSLELGGKSAQIVFEDADLDQSAYWVSRGIFDNMGQNCNAGSRVFVHESIHDVFVEKLRAEALKLRVGDPFTDVEMGPLVDEIQFKKVLGMIEDGKRSGARVVTGGDRKGTKGFFVNPTVFSEVKDSMKIATDEIFGPVIVVLKFKDFDDVISRANASPYGLAGGVHTKSIKTAFKAVNALKAGTIWANMYNITHHQMPFGGFKSSGIGRELGSYALQEYTEVKSVYVNLE</sequence>
<keyword evidence="2 4" id="KW-0560">Oxidoreductase</keyword>
<feature type="domain" description="Aldehyde dehydrogenase" evidence="5">
    <location>
        <begin position="52"/>
        <end position="509"/>
    </location>
</feature>
<dbReference type="GO" id="GO:0004030">
    <property type="term" value="F:aldehyde dehydrogenase [NAD(P)+] activity"/>
    <property type="evidence" value="ECO:0007669"/>
    <property type="project" value="UniProtKB-ARBA"/>
</dbReference>
<proteinExistence type="inferred from homology"/>
<dbReference type="InterPro" id="IPR016162">
    <property type="entry name" value="Ald_DH_N"/>
</dbReference>
<comment type="similarity">
    <text evidence="1 4">Belongs to the aldehyde dehydrogenase family.</text>
</comment>
<dbReference type="Pfam" id="PF00171">
    <property type="entry name" value="Aldedh"/>
    <property type="match status" value="1"/>
</dbReference>
<dbReference type="PROSITE" id="PS00687">
    <property type="entry name" value="ALDEHYDE_DEHYDR_GLU"/>
    <property type="match status" value="1"/>
</dbReference>
<dbReference type="FunFam" id="3.40.309.10:FF:000001">
    <property type="entry name" value="Mitochondrial aldehyde dehydrogenase 2"/>
    <property type="match status" value="1"/>
</dbReference>
<dbReference type="GO" id="GO:0019413">
    <property type="term" value="P:acetate biosynthetic process"/>
    <property type="evidence" value="ECO:0007669"/>
    <property type="project" value="UniProtKB-ARBA"/>
</dbReference>
<reference evidence="6 7" key="1">
    <citation type="journal article" date="2019" name="Sci. Rep.">
        <title>Comparative genomics of chytrid fungi reveal insights into the obligate biotrophic and pathogenic lifestyle of Synchytrium endobioticum.</title>
        <authorList>
            <person name="van de Vossenberg B.T.L.H."/>
            <person name="Warris S."/>
            <person name="Nguyen H.D.T."/>
            <person name="van Gent-Pelzer M.P.E."/>
            <person name="Joly D.L."/>
            <person name="van de Geest H.C."/>
            <person name="Bonants P.J.M."/>
            <person name="Smith D.S."/>
            <person name="Levesque C.A."/>
            <person name="van der Lee T.A.J."/>
        </authorList>
    </citation>
    <scope>NUCLEOTIDE SEQUENCE [LARGE SCALE GENOMIC DNA]</scope>
    <source>
        <strain evidence="6 7">JEL517</strain>
    </source>
</reference>
<accession>A0A507C1U2</accession>
<gene>
    <name evidence="6" type="ORF">SmJEL517_g04021</name>
</gene>
<dbReference type="InterPro" id="IPR016161">
    <property type="entry name" value="Ald_DH/histidinol_DH"/>
</dbReference>
<dbReference type="InterPro" id="IPR029510">
    <property type="entry name" value="Ald_DH_CS_GLU"/>
</dbReference>
<evidence type="ECO:0000313" key="6">
    <source>
        <dbReference type="EMBL" id="TPX33029.1"/>
    </source>
</evidence>
<dbReference type="InterPro" id="IPR016163">
    <property type="entry name" value="Ald_DH_C"/>
</dbReference>
<organism evidence="6 7">
    <name type="scientific">Synchytrium microbalum</name>
    <dbReference type="NCBI Taxonomy" id="1806994"/>
    <lineage>
        <taxon>Eukaryota</taxon>
        <taxon>Fungi</taxon>
        <taxon>Fungi incertae sedis</taxon>
        <taxon>Chytridiomycota</taxon>
        <taxon>Chytridiomycota incertae sedis</taxon>
        <taxon>Chytridiomycetes</taxon>
        <taxon>Synchytriales</taxon>
        <taxon>Synchytriaceae</taxon>
        <taxon>Synchytrium</taxon>
    </lineage>
</organism>
<dbReference type="FunFam" id="3.40.605.10:FF:000026">
    <property type="entry name" value="Aldehyde dehydrogenase, putative"/>
    <property type="match status" value="1"/>
</dbReference>
<dbReference type="PROSITE" id="PS00070">
    <property type="entry name" value="ALDEHYDE_DEHYDR_CYS"/>
    <property type="match status" value="1"/>
</dbReference>
<dbReference type="EMBL" id="QEAO01000024">
    <property type="protein sequence ID" value="TPX33029.1"/>
    <property type="molecule type" value="Genomic_DNA"/>
</dbReference>
<dbReference type="SUPFAM" id="SSF53720">
    <property type="entry name" value="ALDH-like"/>
    <property type="match status" value="1"/>
</dbReference>
<dbReference type="OrthoDB" id="310895at2759"/>
<evidence type="ECO:0000259" key="5">
    <source>
        <dbReference type="Pfam" id="PF00171"/>
    </source>
</evidence>
<dbReference type="Gene3D" id="3.40.605.10">
    <property type="entry name" value="Aldehyde Dehydrogenase, Chain A, domain 1"/>
    <property type="match status" value="1"/>
</dbReference>
<keyword evidence="7" id="KW-1185">Reference proteome</keyword>
<evidence type="ECO:0000256" key="4">
    <source>
        <dbReference type="RuleBase" id="RU003345"/>
    </source>
</evidence>
<dbReference type="RefSeq" id="XP_031024124.1">
    <property type="nucleotide sequence ID" value="XM_031169949.1"/>
</dbReference>
<dbReference type="FunFam" id="3.40.605.10:FF:000001">
    <property type="entry name" value="Aldehyde dehydrogenase 1"/>
    <property type="match status" value="1"/>
</dbReference>
<feature type="active site" evidence="3">
    <location>
        <position position="287"/>
    </location>
</feature>
<dbReference type="GeneID" id="42005246"/>
<protein>
    <recommendedName>
        <fullName evidence="5">Aldehyde dehydrogenase domain-containing protein</fullName>
    </recommendedName>
</protein>
<dbReference type="InterPro" id="IPR015590">
    <property type="entry name" value="Aldehyde_DH_dom"/>
</dbReference>
<dbReference type="Gene3D" id="3.40.309.10">
    <property type="entry name" value="Aldehyde Dehydrogenase, Chain A, domain 2"/>
    <property type="match status" value="1"/>
</dbReference>
<evidence type="ECO:0000256" key="2">
    <source>
        <dbReference type="ARBA" id="ARBA00023002"/>
    </source>
</evidence>
<evidence type="ECO:0000256" key="3">
    <source>
        <dbReference type="PROSITE-ProRule" id="PRU10007"/>
    </source>
</evidence>
<dbReference type="PANTHER" id="PTHR11699">
    <property type="entry name" value="ALDEHYDE DEHYDROGENASE-RELATED"/>
    <property type="match status" value="1"/>
</dbReference>
<dbReference type="InterPro" id="IPR016160">
    <property type="entry name" value="Ald_DH_CS_CYS"/>
</dbReference>
<evidence type="ECO:0000313" key="7">
    <source>
        <dbReference type="Proteomes" id="UP000319731"/>
    </source>
</evidence>
<name>A0A507C1U2_9FUNG</name>
<evidence type="ECO:0000256" key="1">
    <source>
        <dbReference type="ARBA" id="ARBA00009986"/>
    </source>
</evidence>
<dbReference type="STRING" id="1806994.A0A507C1U2"/>
<dbReference type="CDD" id="cd07091">
    <property type="entry name" value="ALDH_F1-2_Ald2-like"/>
    <property type="match status" value="1"/>
</dbReference>
<comment type="caution">
    <text evidence="6">The sequence shown here is derived from an EMBL/GenBank/DDBJ whole genome shotgun (WGS) entry which is preliminary data.</text>
</comment>